<proteinExistence type="inferred from homology"/>
<dbReference type="Pfam" id="PF01406">
    <property type="entry name" value="tRNA-synt_1e"/>
    <property type="match status" value="1"/>
</dbReference>
<dbReference type="GO" id="GO:0035446">
    <property type="term" value="F:cysteine-glucosaminylinositol ligase activity"/>
    <property type="evidence" value="ECO:0007669"/>
    <property type="project" value="UniProtKB-EC"/>
</dbReference>
<comment type="function">
    <text evidence="1">Catalyzes the ATP-dependent condensation of GlcN-Ins and L-cysteine to form L-Cys-GlcN-Ins.</text>
</comment>
<protein>
    <recommendedName>
        <fullName evidence="4">L-cysteine:1D-myo-inositol 2-amino-2-deoxy-alpha-D-glucopyranoside ligase</fullName>
        <ecNumber evidence="3">6.3.1.13</ecNumber>
    </recommendedName>
    <alternativeName>
        <fullName evidence="8">Mycothiol ligase</fullName>
    </alternativeName>
</protein>
<evidence type="ECO:0000256" key="1">
    <source>
        <dbReference type="ARBA" id="ARBA00003679"/>
    </source>
</evidence>
<feature type="domain" description="tRNA synthetases class I catalytic" evidence="10">
    <location>
        <begin position="35"/>
        <end position="330"/>
    </location>
</feature>
<dbReference type="InterPro" id="IPR024909">
    <property type="entry name" value="Cys-tRNA/MSH_ligase"/>
</dbReference>
<evidence type="ECO:0000256" key="2">
    <source>
        <dbReference type="ARBA" id="ARBA00007723"/>
    </source>
</evidence>
<organism evidence="11">
    <name type="scientific">freshwater metagenome</name>
    <dbReference type="NCBI Taxonomy" id="449393"/>
    <lineage>
        <taxon>unclassified sequences</taxon>
        <taxon>metagenomes</taxon>
        <taxon>ecological metagenomes</taxon>
    </lineage>
</organism>
<dbReference type="GO" id="GO:0006423">
    <property type="term" value="P:cysteinyl-tRNA aminoacylation"/>
    <property type="evidence" value="ECO:0007669"/>
    <property type="project" value="TreeGrafter"/>
</dbReference>
<keyword evidence="6" id="KW-0547">Nucleotide-binding</keyword>
<dbReference type="GO" id="GO:0010125">
    <property type="term" value="P:mycothiol biosynthetic process"/>
    <property type="evidence" value="ECO:0007669"/>
    <property type="project" value="InterPro"/>
</dbReference>
<dbReference type="InterPro" id="IPR032678">
    <property type="entry name" value="tRNA-synt_1_cat_dom"/>
</dbReference>
<evidence type="ECO:0000256" key="7">
    <source>
        <dbReference type="ARBA" id="ARBA00022840"/>
    </source>
</evidence>
<evidence type="ECO:0000259" key="10">
    <source>
        <dbReference type="Pfam" id="PF01406"/>
    </source>
</evidence>
<dbReference type="NCBIfam" id="TIGR03447">
    <property type="entry name" value="mycothiol_MshC"/>
    <property type="match status" value="1"/>
</dbReference>
<dbReference type="EC" id="6.3.1.13" evidence="3"/>
<evidence type="ECO:0000256" key="5">
    <source>
        <dbReference type="ARBA" id="ARBA00022598"/>
    </source>
</evidence>
<dbReference type="GO" id="GO:0005524">
    <property type="term" value="F:ATP binding"/>
    <property type="evidence" value="ECO:0007669"/>
    <property type="project" value="UniProtKB-KW"/>
</dbReference>
<dbReference type="Gene3D" id="3.40.50.620">
    <property type="entry name" value="HUPs"/>
    <property type="match status" value="1"/>
</dbReference>
<evidence type="ECO:0000256" key="3">
    <source>
        <dbReference type="ARBA" id="ARBA00012088"/>
    </source>
</evidence>
<keyword evidence="7" id="KW-0067">ATP-binding</keyword>
<evidence type="ECO:0000256" key="4">
    <source>
        <dbReference type="ARBA" id="ARBA00020068"/>
    </source>
</evidence>
<dbReference type="PRINTS" id="PR00983">
    <property type="entry name" value="TRNASYNTHCYS"/>
</dbReference>
<dbReference type="InterPro" id="IPR014729">
    <property type="entry name" value="Rossmann-like_a/b/a_fold"/>
</dbReference>
<evidence type="ECO:0000256" key="8">
    <source>
        <dbReference type="ARBA" id="ARBA00033376"/>
    </source>
</evidence>
<accession>A0A6J6X4H2</accession>
<dbReference type="AlphaFoldDB" id="A0A6J6X4H2"/>
<evidence type="ECO:0000256" key="9">
    <source>
        <dbReference type="ARBA" id="ARBA00048350"/>
    </source>
</evidence>
<comment type="catalytic activity">
    <reaction evidence="9">
        <text>1D-myo-inositol 2-amino-2-deoxy-alpha-D-glucopyranoside + L-cysteine + ATP = 1D-myo-inositol 2-(L-cysteinylamino)-2-deoxy-alpha-D-glucopyranoside + AMP + diphosphate + H(+)</text>
        <dbReference type="Rhea" id="RHEA:26176"/>
        <dbReference type="ChEBI" id="CHEBI:15378"/>
        <dbReference type="ChEBI" id="CHEBI:30616"/>
        <dbReference type="ChEBI" id="CHEBI:33019"/>
        <dbReference type="ChEBI" id="CHEBI:35235"/>
        <dbReference type="ChEBI" id="CHEBI:58886"/>
        <dbReference type="ChEBI" id="CHEBI:58887"/>
        <dbReference type="ChEBI" id="CHEBI:456215"/>
        <dbReference type="EC" id="6.3.1.13"/>
    </reaction>
</comment>
<evidence type="ECO:0000256" key="6">
    <source>
        <dbReference type="ARBA" id="ARBA00022741"/>
    </source>
</evidence>
<name>A0A6J6X4H2_9ZZZZ</name>
<dbReference type="SUPFAM" id="SSF52374">
    <property type="entry name" value="Nucleotidylyl transferase"/>
    <property type="match status" value="1"/>
</dbReference>
<dbReference type="InterPro" id="IPR017812">
    <property type="entry name" value="Mycothiol_ligase_MshC"/>
</dbReference>
<comment type="similarity">
    <text evidence="2">Belongs to the class-I aminoacyl-tRNA synthetase family. MshC subfamily.</text>
</comment>
<dbReference type="GO" id="GO:0004817">
    <property type="term" value="F:cysteine-tRNA ligase activity"/>
    <property type="evidence" value="ECO:0007669"/>
    <property type="project" value="TreeGrafter"/>
</dbReference>
<dbReference type="PANTHER" id="PTHR10890">
    <property type="entry name" value="CYSTEINYL-TRNA SYNTHETASE"/>
    <property type="match status" value="1"/>
</dbReference>
<evidence type="ECO:0000313" key="11">
    <source>
        <dbReference type="EMBL" id="CAB4792271.1"/>
    </source>
</evidence>
<sequence>MHSWPDIYVPPVSADFPNLSLFSTYQKTLKYVDSSETINIYVCGITPYDATHCGHAATYISFDLIHRYLKCSGKTVNFIENITDIDDPLLERASRDSIDWQELAMSQIDLFRSDMTALHVLPPSYYIGAIESMAEVFKQIKIFNSKGLTYELNGDLYLSIAECEGAIVNLPHDLTESLRIFKERGGDPDRVGKKHPLDTLLWLKARAGEPSWDSPFGAGRPGWHIECAAIALKYATENRDSVLTIQGGGSDLIFPHHYMSAVQGKSLTGREFAQIYSHTGMIGLDGEKMSKSKGNLVFVSKLLADGVDPVIIRVGLMREHYRTDRMWSGAGLASAEEDVARIRKALSREVVAPSVPLIEKIVVALSKDLDTPEVFKLINQWCSDTENGGEGGSAGEVARALDALLGLTF</sequence>
<dbReference type="PANTHER" id="PTHR10890:SF3">
    <property type="entry name" value="CYSTEINE--TRNA LIGASE, CYTOPLASMIC"/>
    <property type="match status" value="1"/>
</dbReference>
<gene>
    <name evidence="11" type="ORF">UFOPK2982_00675</name>
</gene>
<keyword evidence="5" id="KW-0436">Ligase</keyword>
<dbReference type="GO" id="GO:0005829">
    <property type="term" value="C:cytosol"/>
    <property type="evidence" value="ECO:0007669"/>
    <property type="project" value="TreeGrafter"/>
</dbReference>
<reference evidence="11" key="1">
    <citation type="submission" date="2020-05" db="EMBL/GenBank/DDBJ databases">
        <authorList>
            <person name="Chiriac C."/>
            <person name="Salcher M."/>
            <person name="Ghai R."/>
            <person name="Kavagutti S V."/>
        </authorList>
    </citation>
    <scope>NUCLEOTIDE SEQUENCE</scope>
</reference>
<dbReference type="EMBL" id="CAFAAE010000090">
    <property type="protein sequence ID" value="CAB4792271.1"/>
    <property type="molecule type" value="Genomic_DNA"/>
</dbReference>
<dbReference type="Gene3D" id="1.20.120.640">
    <property type="entry name" value="Anticodon-binding domain of a subclass of class I aminoacyl-tRNA synthetases"/>
    <property type="match status" value="1"/>
</dbReference>